<proteinExistence type="inferred from homology"/>
<comment type="similarity">
    <text evidence="2">Belongs to the pantothenate synthetase family.</text>
</comment>
<sequence>MKIIKPIRSIQKNISQLKRQNKKIGFVPTMGALHEGHVSLIRKARRENDIVVASIFVNPMQFGPNEDFHQYPREEKKDKKFLQSEKIDILFYPTVEEMYKKDQLTFVEVETMTQGLCGEFRPDHFRGVTTVVAKLLNIVRPDVLYLGQKDAQQAAIIKKMAVDLNMPVAVKICPTIREKDGLAMSSRNSYLTVRQRLEAPVLFQALQSARKIILNGQCSVRKIIGMIEKMITLKSSADIQYIQCVNAQTLRPLTKFDNRIMIALAVNFGKTRLIDNIVFDLK</sequence>
<dbReference type="SUPFAM" id="SSF52374">
    <property type="entry name" value="Nucleotidylyl transferase"/>
    <property type="match status" value="1"/>
</dbReference>
<dbReference type="HAMAP" id="MF_00158">
    <property type="entry name" value="PanC"/>
    <property type="match status" value="1"/>
</dbReference>
<name>A0A3B1DGB6_9ZZZZ</name>
<dbReference type="InterPro" id="IPR042176">
    <property type="entry name" value="Pantoate_ligase_C"/>
</dbReference>
<evidence type="ECO:0000256" key="5">
    <source>
        <dbReference type="ARBA" id="ARBA00022655"/>
    </source>
</evidence>
<dbReference type="Gene3D" id="3.30.1300.10">
    <property type="entry name" value="Pantoate-beta-alanine ligase, C-terminal domain"/>
    <property type="match status" value="1"/>
</dbReference>
<protein>
    <recommendedName>
        <fullName evidence="3">pantoate--beta-alanine ligase (AMP-forming)</fullName>
        <ecNumber evidence="3">6.3.2.1</ecNumber>
    </recommendedName>
    <alternativeName>
        <fullName evidence="8">Pantoate-activating enzyme</fullName>
    </alternativeName>
</protein>
<dbReference type="FunFam" id="3.40.50.620:FF:000013">
    <property type="entry name" value="Pantothenate synthetase"/>
    <property type="match status" value="1"/>
</dbReference>
<keyword evidence="5" id="KW-0566">Pantothenate biosynthesis</keyword>
<dbReference type="AlphaFoldDB" id="A0A3B1DGB6"/>
<evidence type="ECO:0000256" key="2">
    <source>
        <dbReference type="ARBA" id="ARBA00009256"/>
    </source>
</evidence>
<comment type="catalytic activity">
    <reaction evidence="9">
        <text>(R)-pantoate + beta-alanine + ATP = (R)-pantothenate + AMP + diphosphate + H(+)</text>
        <dbReference type="Rhea" id="RHEA:10912"/>
        <dbReference type="ChEBI" id="CHEBI:15378"/>
        <dbReference type="ChEBI" id="CHEBI:15980"/>
        <dbReference type="ChEBI" id="CHEBI:29032"/>
        <dbReference type="ChEBI" id="CHEBI:30616"/>
        <dbReference type="ChEBI" id="CHEBI:33019"/>
        <dbReference type="ChEBI" id="CHEBI:57966"/>
        <dbReference type="ChEBI" id="CHEBI:456215"/>
        <dbReference type="EC" id="6.3.2.1"/>
    </reaction>
</comment>
<evidence type="ECO:0000256" key="4">
    <source>
        <dbReference type="ARBA" id="ARBA00022598"/>
    </source>
</evidence>
<evidence type="ECO:0000256" key="1">
    <source>
        <dbReference type="ARBA" id="ARBA00004990"/>
    </source>
</evidence>
<gene>
    <name evidence="10" type="ORF">MNBD_UNCLBAC01-147</name>
</gene>
<dbReference type="CDD" id="cd00560">
    <property type="entry name" value="PanC"/>
    <property type="match status" value="1"/>
</dbReference>
<dbReference type="InterPro" id="IPR003721">
    <property type="entry name" value="Pantoate_ligase"/>
</dbReference>
<evidence type="ECO:0000313" key="10">
    <source>
        <dbReference type="EMBL" id="VAX35084.1"/>
    </source>
</evidence>
<keyword evidence="7" id="KW-0067">ATP-binding</keyword>
<dbReference type="PANTHER" id="PTHR21299">
    <property type="entry name" value="CYTIDYLATE KINASE/PANTOATE-BETA-ALANINE LIGASE"/>
    <property type="match status" value="1"/>
</dbReference>
<evidence type="ECO:0000256" key="7">
    <source>
        <dbReference type="ARBA" id="ARBA00022840"/>
    </source>
</evidence>
<keyword evidence="4 10" id="KW-0436">Ligase</keyword>
<dbReference type="NCBIfam" id="TIGR00018">
    <property type="entry name" value="panC"/>
    <property type="match status" value="1"/>
</dbReference>
<dbReference type="UniPathway" id="UPA00028">
    <property type="reaction ID" value="UER00005"/>
</dbReference>
<reference evidence="10" key="1">
    <citation type="submission" date="2018-06" db="EMBL/GenBank/DDBJ databases">
        <authorList>
            <person name="Zhirakovskaya E."/>
        </authorList>
    </citation>
    <scope>NUCLEOTIDE SEQUENCE</scope>
</reference>
<dbReference type="GO" id="GO:0004592">
    <property type="term" value="F:pantoate-beta-alanine ligase activity"/>
    <property type="evidence" value="ECO:0007669"/>
    <property type="project" value="UniProtKB-EC"/>
</dbReference>
<organism evidence="10">
    <name type="scientific">hydrothermal vent metagenome</name>
    <dbReference type="NCBI Taxonomy" id="652676"/>
    <lineage>
        <taxon>unclassified sequences</taxon>
        <taxon>metagenomes</taxon>
        <taxon>ecological metagenomes</taxon>
    </lineage>
</organism>
<comment type="pathway">
    <text evidence="1">Cofactor biosynthesis; (R)-pantothenate biosynthesis; (R)-pantothenate from (R)-pantoate and beta-alanine: step 1/1.</text>
</comment>
<dbReference type="GO" id="GO:0015940">
    <property type="term" value="P:pantothenate biosynthetic process"/>
    <property type="evidence" value="ECO:0007669"/>
    <property type="project" value="UniProtKB-UniPathway"/>
</dbReference>
<evidence type="ECO:0000256" key="6">
    <source>
        <dbReference type="ARBA" id="ARBA00022741"/>
    </source>
</evidence>
<evidence type="ECO:0000256" key="8">
    <source>
        <dbReference type="ARBA" id="ARBA00032806"/>
    </source>
</evidence>
<dbReference type="GO" id="GO:0005524">
    <property type="term" value="F:ATP binding"/>
    <property type="evidence" value="ECO:0007669"/>
    <property type="project" value="UniProtKB-KW"/>
</dbReference>
<keyword evidence="6" id="KW-0547">Nucleotide-binding</keyword>
<dbReference type="Pfam" id="PF02569">
    <property type="entry name" value="Pantoate_ligase"/>
    <property type="match status" value="1"/>
</dbReference>
<dbReference type="InterPro" id="IPR014729">
    <property type="entry name" value="Rossmann-like_a/b/a_fold"/>
</dbReference>
<dbReference type="FunFam" id="3.30.1300.10:FF:000001">
    <property type="entry name" value="Pantothenate synthetase"/>
    <property type="match status" value="1"/>
</dbReference>
<dbReference type="GO" id="GO:0005829">
    <property type="term" value="C:cytosol"/>
    <property type="evidence" value="ECO:0007669"/>
    <property type="project" value="TreeGrafter"/>
</dbReference>
<dbReference type="Gene3D" id="3.40.50.620">
    <property type="entry name" value="HUPs"/>
    <property type="match status" value="1"/>
</dbReference>
<accession>A0A3B1DGB6</accession>
<dbReference type="InterPro" id="IPR004821">
    <property type="entry name" value="Cyt_trans-like"/>
</dbReference>
<dbReference type="EC" id="6.3.2.1" evidence="3"/>
<dbReference type="PANTHER" id="PTHR21299:SF1">
    <property type="entry name" value="PANTOATE--BETA-ALANINE LIGASE"/>
    <property type="match status" value="1"/>
</dbReference>
<evidence type="ECO:0000256" key="3">
    <source>
        <dbReference type="ARBA" id="ARBA00012219"/>
    </source>
</evidence>
<dbReference type="NCBIfam" id="TIGR00125">
    <property type="entry name" value="cyt_tran_rel"/>
    <property type="match status" value="1"/>
</dbReference>
<evidence type="ECO:0000256" key="9">
    <source>
        <dbReference type="ARBA" id="ARBA00048258"/>
    </source>
</evidence>
<dbReference type="EMBL" id="UOGJ01000027">
    <property type="protein sequence ID" value="VAX35084.1"/>
    <property type="molecule type" value="Genomic_DNA"/>
</dbReference>